<dbReference type="InterPro" id="IPR016473">
    <property type="entry name" value="dCMP_deaminase"/>
</dbReference>
<keyword evidence="2 6" id="KW-0479">Metal-binding</keyword>
<feature type="active site" description="Proton donor" evidence="5">
    <location>
        <position position="94"/>
    </location>
</feature>
<dbReference type="InterPro" id="IPR016192">
    <property type="entry name" value="APOBEC/CMP_deaminase_Zn-bd"/>
</dbReference>
<evidence type="ECO:0000313" key="9">
    <source>
        <dbReference type="Proteomes" id="UP000230189"/>
    </source>
</evidence>
<evidence type="ECO:0000313" key="8">
    <source>
        <dbReference type="EMBL" id="AKY03416.1"/>
    </source>
</evidence>
<feature type="binding site" evidence="6">
    <location>
        <position position="121"/>
    </location>
    <ligand>
        <name>Zn(2+)</name>
        <dbReference type="ChEBI" id="CHEBI:29105"/>
        <note>catalytic</note>
    </ligand>
</feature>
<dbReference type="Proteomes" id="UP000230189">
    <property type="component" value="Segment"/>
</dbReference>
<protein>
    <submittedName>
        <fullName evidence="8">Deoxycytidylate deaminase</fullName>
    </submittedName>
</protein>
<evidence type="ECO:0000256" key="2">
    <source>
        <dbReference type="ARBA" id="ARBA00022723"/>
    </source>
</evidence>
<dbReference type="Gene3D" id="3.40.140.10">
    <property type="entry name" value="Cytidine Deaminase, domain 2"/>
    <property type="match status" value="1"/>
</dbReference>
<organism evidence="8 9">
    <name type="scientific">Streptomyces phage Aaronocolus</name>
    <dbReference type="NCBI Taxonomy" id="1690426"/>
    <lineage>
        <taxon>Viruses</taxon>
        <taxon>Duplodnaviria</taxon>
        <taxon>Heunggongvirae</taxon>
        <taxon>Uroviricota</taxon>
        <taxon>Caudoviricetes</taxon>
        <taxon>Arquatrovirinae</taxon>
        <taxon>Likavirus</taxon>
        <taxon>Likavirus aaronocolus</taxon>
    </lineage>
</organism>
<comment type="cofactor">
    <cofactor evidence="6">
        <name>Zn(2+)</name>
        <dbReference type="ChEBI" id="CHEBI:29105"/>
    </cofactor>
</comment>
<keyword evidence="3" id="KW-0378">Hydrolase</keyword>
<reference evidence="8 9" key="1">
    <citation type="submission" date="2015-06" db="EMBL/GenBank/DDBJ databases">
        <authorList>
            <person name="Bond A.M."/>
            <person name="Lara A."/>
            <person name="Barnett S.E."/>
            <person name="Bhuiyan S."/>
            <person name="Layton S.R."/>
            <person name="Donegan-Quick R."/>
            <person name="Benjamin R.C."/>
            <person name="Hughes L.E."/>
            <person name="Bradley K.W."/>
            <person name="Asai D.J."/>
            <person name="Bowman C.A."/>
            <person name="Russell D.A."/>
            <person name="Pope W.H."/>
            <person name="Jacobs-Sera D."/>
            <person name="Hendrix R.W."/>
            <person name="Hatfull G.F."/>
        </authorList>
    </citation>
    <scope>NUCLEOTIDE SEQUENCE [LARGE SCALE GENOMIC DNA]</scope>
</reference>
<dbReference type="PANTHER" id="PTHR11086">
    <property type="entry name" value="DEOXYCYTIDYLATE DEAMINASE-RELATED"/>
    <property type="match status" value="1"/>
</dbReference>
<evidence type="ECO:0000259" key="7">
    <source>
        <dbReference type="PROSITE" id="PS51747"/>
    </source>
</evidence>
<dbReference type="PROSITE" id="PS51747">
    <property type="entry name" value="CYT_DCMP_DEAMINASES_2"/>
    <property type="match status" value="1"/>
</dbReference>
<dbReference type="GO" id="GO:0004132">
    <property type="term" value="F:dCMP deaminase activity"/>
    <property type="evidence" value="ECO:0007669"/>
    <property type="project" value="InterPro"/>
</dbReference>
<keyword evidence="9" id="KW-1185">Reference proteome</keyword>
<dbReference type="InterPro" id="IPR015517">
    <property type="entry name" value="dCMP_deaminase-rel"/>
</dbReference>
<sequence length="162" mass="17570">MREEVTIKIFKRPGWDEWALAIAEVVATRADCTRSQVGAVILSRTNRVLAVGYNGLPAGLPGCASAGNCPRGRMSYEEVAANSDYSNCPAVHAEANAIYHADPVELPESTLYVTRKPCPACSTLIESAGIRRVVVRGEENTECSPLEGLWRSMQSRAASFRV</sequence>
<feature type="binding site" evidence="6">
    <location>
        <position position="118"/>
    </location>
    <ligand>
        <name>Zn(2+)</name>
        <dbReference type="ChEBI" id="CHEBI:29105"/>
        <note>catalytic</note>
    </ligand>
</feature>
<proteinExistence type="inferred from homology"/>
<dbReference type="PROSITE" id="PS00903">
    <property type="entry name" value="CYT_DCMP_DEAMINASES_1"/>
    <property type="match status" value="1"/>
</dbReference>
<evidence type="ECO:0000256" key="4">
    <source>
        <dbReference type="ARBA" id="ARBA00022833"/>
    </source>
</evidence>
<dbReference type="Pfam" id="PF00383">
    <property type="entry name" value="dCMP_cyt_deam_1"/>
    <property type="match status" value="1"/>
</dbReference>
<accession>A0A0K1Y8J3</accession>
<dbReference type="GO" id="GO:0008270">
    <property type="term" value="F:zinc ion binding"/>
    <property type="evidence" value="ECO:0007669"/>
    <property type="project" value="InterPro"/>
</dbReference>
<dbReference type="PANTHER" id="PTHR11086:SF18">
    <property type="entry name" value="DEOXYCYTIDYLATE DEAMINASE"/>
    <property type="match status" value="1"/>
</dbReference>
<evidence type="ECO:0000256" key="5">
    <source>
        <dbReference type="PIRSR" id="PIRSR006019-1"/>
    </source>
</evidence>
<gene>
    <name evidence="8" type="ORF">SEA_AARONOCOLUS_34</name>
</gene>
<name>A0A0K1Y8J3_9CAUD</name>
<evidence type="ECO:0000256" key="3">
    <source>
        <dbReference type="ARBA" id="ARBA00022801"/>
    </source>
</evidence>
<evidence type="ECO:0000256" key="1">
    <source>
        <dbReference type="ARBA" id="ARBA00006576"/>
    </source>
</evidence>
<comment type="similarity">
    <text evidence="1">Belongs to the cytidine and deoxycytidylate deaminase family.</text>
</comment>
<dbReference type="SUPFAM" id="SSF53927">
    <property type="entry name" value="Cytidine deaminase-like"/>
    <property type="match status" value="1"/>
</dbReference>
<dbReference type="EMBL" id="KT124227">
    <property type="protein sequence ID" value="AKY03416.1"/>
    <property type="molecule type" value="Genomic_DNA"/>
</dbReference>
<dbReference type="InterPro" id="IPR016193">
    <property type="entry name" value="Cytidine_deaminase-like"/>
</dbReference>
<keyword evidence="4 6" id="KW-0862">Zinc</keyword>
<feature type="domain" description="CMP/dCMP-type deaminase" evidence="7">
    <location>
        <begin position="14"/>
        <end position="153"/>
    </location>
</feature>
<dbReference type="GO" id="GO:0006220">
    <property type="term" value="P:pyrimidine nucleotide metabolic process"/>
    <property type="evidence" value="ECO:0007669"/>
    <property type="project" value="InterPro"/>
</dbReference>
<dbReference type="PIRSF" id="PIRSF006019">
    <property type="entry name" value="dCMP_deaminase"/>
    <property type="match status" value="1"/>
</dbReference>
<evidence type="ECO:0000256" key="6">
    <source>
        <dbReference type="PIRSR" id="PIRSR006019-2"/>
    </source>
</evidence>
<feature type="binding site" evidence="6">
    <location>
        <position position="92"/>
    </location>
    <ligand>
        <name>Zn(2+)</name>
        <dbReference type="ChEBI" id="CHEBI:29105"/>
        <note>catalytic</note>
    </ligand>
</feature>
<dbReference type="InterPro" id="IPR002125">
    <property type="entry name" value="CMP_dCMP_dom"/>
</dbReference>